<accession>A0A8J7YJ13</accession>
<dbReference type="Proteomes" id="UP000783863">
    <property type="component" value="Unassembled WGS sequence"/>
</dbReference>
<dbReference type="EMBL" id="RKLQ01000001">
    <property type="protein sequence ID" value="MBX0302123.1"/>
    <property type="molecule type" value="Genomic_DNA"/>
</dbReference>
<proteinExistence type="predicted"/>
<organism evidence="3 4">
    <name type="scientific">Haloarcula salinisoli</name>
    <dbReference type="NCBI Taxonomy" id="2487746"/>
    <lineage>
        <taxon>Archaea</taxon>
        <taxon>Methanobacteriati</taxon>
        <taxon>Methanobacteriota</taxon>
        <taxon>Stenosarchaea group</taxon>
        <taxon>Halobacteria</taxon>
        <taxon>Halobacteriales</taxon>
        <taxon>Haloarculaceae</taxon>
        <taxon>Haloarcula</taxon>
    </lineage>
</organism>
<dbReference type="SMART" id="SM00089">
    <property type="entry name" value="PKD"/>
    <property type="match status" value="2"/>
</dbReference>
<dbReference type="InterPro" id="IPR013783">
    <property type="entry name" value="Ig-like_fold"/>
</dbReference>
<keyword evidence="4" id="KW-1185">Reference proteome</keyword>
<evidence type="ECO:0000313" key="3">
    <source>
        <dbReference type="EMBL" id="MBX0302123.1"/>
    </source>
</evidence>
<dbReference type="Gene3D" id="2.60.40.10">
    <property type="entry name" value="Immunoglobulins"/>
    <property type="match status" value="2"/>
</dbReference>
<protein>
    <submittedName>
        <fullName evidence="3">PKD domain-containing protein</fullName>
    </submittedName>
</protein>
<feature type="compositionally biased region" description="Gly residues" evidence="1">
    <location>
        <begin position="362"/>
        <end position="372"/>
    </location>
</feature>
<feature type="region of interest" description="Disordered" evidence="1">
    <location>
        <begin position="302"/>
        <end position="372"/>
    </location>
</feature>
<comment type="caution">
    <text evidence="3">The sequence shown here is derived from an EMBL/GenBank/DDBJ whole genome shotgun (WGS) entry which is preliminary data.</text>
</comment>
<name>A0A8J7YJ13_9EURY</name>
<dbReference type="InterPro" id="IPR022409">
    <property type="entry name" value="PKD/Chitinase_dom"/>
</dbReference>
<feature type="domain" description="PKD/Chitinase" evidence="2">
    <location>
        <begin position="30"/>
        <end position="119"/>
    </location>
</feature>
<dbReference type="SUPFAM" id="SSF49299">
    <property type="entry name" value="PKD domain"/>
    <property type="match status" value="1"/>
</dbReference>
<dbReference type="AlphaFoldDB" id="A0A8J7YJ13"/>
<feature type="domain" description="PKD/Chitinase" evidence="2">
    <location>
        <begin position="121"/>
        <end position="210"/>
    </location>
</feature>
<gene>
    <name evidence="3" type="ORF">EGD98_00405</name>
</gene>
<reference evidence="3" key="1">
    <citation type="submission" date="2021-06" db="EMBL/GenBank/DDBJ databases">
        <title>Halomicroarcula sp. F24A a new haloarchaeum isolated from saline soil.</title>
        <authorList>
            <person name="Duran-Viseras A."/>
            <person name="Sanchez-Porro C."/>
            <person name="Ventosa A."/>
        </authorList>
    </citation>
    <scope>NUCLEOTIDE SEQUENCE</scope>
    <source>
        <strain evidence="3">F24A</strain>
    </source>
</reference>
<dbReference type="RefSeq" id="WP_220586372.1">
    <property type="nucleotide sequence ID" value="NZ_RKLQ01000001.1"/>
</dbReference>
<dbReference type="Pfam" id="PF22352">
    <property type="entry name" value="K319L-like_PKD"/>
    <property type="match status" value="1"/>
</dbReference>
<dbReference type="CDD" id="cd00146">
    <property type="entry name" value="PKD"/>
    <property type="match status" value="1"/>
</dbReference>
<sequence>MRVGALLLLAAVLLFSTSGIAAAADNTAPMPEAGVDQTVPVNSTVYLDGTASTDPDGEIVNVAWTIETPSGKTMSPDCGDCNRTQFEATAVGQYTVTLTVTDDDGATRSDTLYVTTTNESGPDVSISGPTSTVSGSDVTFTANVSAEEASLQTLTWLVNGSVVQRDSLNGSSATSSFTHSFDETAPVRAVVYDTLGNRGSATHRVSVGSGSMGTIGTGSYNPECPNQRCGADKRYSYENGKKIIVDGDNDGKVKTYIDGQLTAIDTDAPSVKERLGGGYTIEGGPESVQDKHKTDMRINDEGIAVEEPDVPGFGGGSDLPGMGDISDLPGLGDNSPLFDIGPSPSDGNNEDGNTDTTNNDEGIGGGFAGGLL</sequence>
<dbReference type="InterPro" id="IPR035986">
    <property type="entry name" value="PKD_dom_sf"/>
</dbReference>
<evidence type="ECO:0000313" key="4">
    <source>
        <dbReference type="Proteomes" id="UP000783863"/>
    </source>
</evidence>
<evidence type="ECO:0000259" key="2">
    <source>
        <dbReference type="SMART" id="SM00089"/>
    </source>
</evidence>
<evidence type="ECO:0000256" key="1">
    <source>
        <dbReference type="SAM" id="MobiDB-lite"/>
    </source>
</evidence>